<evidence type="ECO:0000313" key="2">
    <source>
        <dbReference type="Proteomes" id="UP001479290"/>
    </source>
</evidence>
<reference evidence="1 2" key="1">
    <citation type="submission" date="2024-05" db="EMBL/GenBank/DDBJ databases">
        <title>A high-quality chromosomal-level genome assembly of Topmouth culter (Culter alburnus).</title>
        <authorList>
            <person name="Zhao H."/>
        </authorList>
    </citation>
    <scope>NUCLEOTIDE SEQUENCE [LARGE SCALE GENOMIC DNA]</scope>
    <source>
        <strain evidence="1">CATC2023</strain>
        <tissue evidence="1">Muscle</tissue>
    </source>
</reference>
<gene>
    <name evidence="1" type="ORF">ABG768_010647</name>
</gene>
<organism evidence="1 2">
    <name type="scientific">Culter alburnus</name>
    <name type="common">Topmouth culter</name>
    <dbReference type="NCBI Taxonomy" id="194366"/>
    <lineage>
        <taxon>Eukaryota</taxon>
        <taxon>Metazoa</taxon>
        <taxon>Chordata</taxon>
        <taxon>Craniata</taxon>
        <taxon>Vertebrata</taxon>
        <taxon>Euteleostomi</taxon>
        <taxon>Actinopterygii</taxon>
        <taxon>Neopterygii</taxon>
        <taxon>Teleostei</taxon>
        <taxon>Ostariophysi</taxon>
        <taxon>Cypriniformes</taxon>
        <taxon>Xenocyprididae</taxon>
        <taxon>Xenocypridinae</taxon>
        <taxon>Culter</taxon>
    </lineage>
</organism>
<protein>
    <submittedName>
        <fullName evidence="1">Uncharacterized protein</fullName>
    </submittedName>
</protein>
<dbReference type="SUPFAM" id="SSF56204">
    <property type="entry name" value="Hect, E3 ligase catalytic domain"/>
    <property type="match status" value="1"/>
</dbReference>
<comment type="caution">
    <text evidence="1">The sequence shown here is derived from an EMBL/GenBank/DDBJ whole genome shotgun (WGS) entry which is preliminary data.</text>
</comment>
<dbReference type="Proteomes" id="UP001479290">
    <property type="component" value="Unassembled WGS sequence"/>
</dbReference>
<evidence type="ECO:0000313" key="1">
    <source>
        <dbReference type="EMBL" id="KAK9958534.1"/>
    </source>
</evidence>
<dbReference type="InterPro" id="IPR035983">
    <property type="entry name" value="Hect_E3_ubiquitin_ligase"/>
</dbReference>
<sequence>DSTSGVGTLPMTPKTFLQWVTGQGHIPILSQEKAHFKITVQFNHNCDAEYNEHRICYPTVAACSNTIMLPVKHVKL</sequence>
<dbReference type="GO" id="GO:0004842">
    <property type="term" value="F:ubiquitin-protein transferase activity"/>
    <property type="evidence" value="ECO:0007669"/>
    <property type="project" value="InterPro"/>
</dbReference>
<dbReference type="AlphaFoldDB" id="A0AAW1ZE00"/>
<feature type="non-terminal residue" evidence="1">
    <location>
        <position position="1"/>
    </location>
</feature>
<accession>A0AAW1ZE00</accession>
<keyword evidence="2" id="KW-1185">Reference proteome</keyword>
<dbReference type="EMBL" id="JAWDJR010000018">
    <property type="protein sequence ID" value="KAK9958534.1"/>
    <property type="molecule type" value="Genomic_DNA"/>
</dbReference>
<name>A0AAW1ZE00_CULAL</name>
<proteinExistence type="predicted"/>